<name>A0AAD6VRP6_9AGAR</name>
<dbReference type="InterPro" id="IPR040976">
    <property type="entry name" value="Pkinase_fungal"/>
</dbReference>
<proteinExistence type="predicted"/>
<dbReference type="InterPro" id="IPR011009">
    <property type="entry name" value="Kinase-like_dom_sf"/>
</dbReference>
<dbReference type="EMBL" id="JARJCW010000010">
    <property type="protein sequence ID" value="KAJ7220055.1"/>
    <property type="molecule type" value="Genomic_DNA"/>
</dbReference>
<reference evidence="3" key="1">
    <citation type="submission" date="2023-03" db="EMBL/GenBank/DDBJ databases">
        <title>Massive genome expansion in bonnet fungi (Mycena s.s.) driven by repeated elements and novel gene families across ecological guilds.</title>
        <authorList>
            <consortium name="Lawrence Berkeley National Laboratory"/>
            <person name="Harder C.B."/>
            <person name="Miyauchi S."/>
            <person name="Viragh M."/>
            <person name="Kuo A."/>
            <person name="Thoen E."/>
            <person name="Andreopoulos B."/>
            <person name="Lu D."/>
            <person name="Skrede I."/>
            <person name="Drula E."/>
            <person name="Henrissat B."/>
            <person name="Morin E."/>
            <person name="Kohler A."/>
            <person name="Barry K."/>
            <person name="LaButti K."/>
            <person name="Morin E."/>
            <person name="Salamov A."/>
            <person name="Lipzen A."/>
            <person name="Mereny Z."/>
            <person name="Hegedus B."/>
            <person name="Baldrian P."/>
            <person name="Stursova M."/>
            <person name="Weitz H."/>
            <person name="Taylor A."/>
            <person name="Grigoriev I.V."/>
            <person name="Nagy L.G."/>
            <person name="Martin F."/>
            <person name="Kauserud H."/>
        </authorList>
    </citation>
    <scope>NUCLEOTIDE SEQUENCE</scope>
    <source>
        <strain evidence="3">9144</strain>
    </source>
</reference>
<comment type="caution">
    <text evidence="3">The sequence shown here is derived from an EMBL/GenBank/DDBJ whole genome shotgun (WGS) entry which is preliminary data.</text>
</comment>
<dbReference type="AlphaFoldDB" id="A0AAD6VRP6"/>
<dbReference type="SUPFAM" id="SSF56112">
    <property type="entry name" value="Protein kinase-like (PK-like)"/>
    <property type="match status" value="1"/>
</dbReference>
<feature type="domain" description="Fungal-type protein kinase" evidence="2">
    <location>
        <begin position="151"/>
        <end position="487"/>
    </location>
</feature>
<feature type="region of interest" description="Disordered" evidence="1">
    <location>
        <begin position="607"/>
        <end position="629"/>
    </location>
</feature>
<evidence type="ECO:0000259" key="2">
    <source>
        <dbReference type="Pfam" id="PF17667"/>
    </source>
</evidence>
<protein>
    <recommendedName>
        <fullName evidence="2">Fungal-type protein kinase domain-containing protein</fullName>
    </recommendedName>
</protein>
<feature type="compositionally biased region" description="Basic and acidic residues" evidence="1">
    <location>
        <begin position="612"/>
        <end position="623"/>
    </location>
</feature>
<dbReference type="Gene3D" id="1.10.510.10">
    <property type="entry name" value="Transferase(Phosphotransferase) domain 1"/>
    <property type="match status" value="1"/>
</dbReference>
<dbReference type="PANTHER" id="PTHR38248">
    <property type="entry name" value="FUNK1 6"/>
    <property type="match status" value="1"/>
</dbReference>
<dbReference type="Pfam" id="PF17667">
    <property type="entry name" value="Pkinase_fungal"/>
    <property type="match status" value="1"/>
</dbReference>
<evidence type="ECO:0000313" key="3">
    <source>
        <dbReference type="EMBL" id="KAJ7220055.1"/>
    </source>
</evidence>
<gene>
    <name evidence="3" type="ORF">GGX14DRAFT_585300</name>
</gene>
<dbReference type="PANTHER" id="PTHR38248:SF2">
    <property type="entry name" value="FUNK1 11"/>
    <property type="match status" value="1"/>
</dbReference>
<accession>A0AAD6VRP6</accession>
<keyword evidence="4" id="KW-1185">Reference proteome</keyword>
<evidence type="ECO:0000256" key="1">
    <source>
        <dbReference type="SAM" id="MobiDB-lite"/>
    </source>
</evidence>
<evidence type="ECO:0000313" key="4">
    <source>
        <dbReference type="Proteomes" id="UP001219525"/>
    </source>
</evidence>
<dbReference type="Proteomes" id="UP001219525">
    <property type="component" value="Unassembled WGS sequence"/>
</dbReference>
<sequence length="629" mass="70708">MPITQLHARLAHELNAAILLDVPSSILIEHIFPDTSLPRPVEGILQALTGVRGSESLFQRKTIRKPEGSWVTFPQINADEEHRFQFATDLAQFLNTVADTMQGVYRLGGGSLPKKKRRWSSAYAPATSLPLNGAHVSKHPALVLFDSKPGDEGWNSVLSIVELFFPDDYAYFSSLHRLIHGASDAFFNQDDRRFQVGLIFAARTACVVLLDHSGIVAADFFDIDQRPDLLVRSVAGLMFSSRSTIGFDTTITNLSNGQRQIKAGNEVYDIVSRLSITPTIRGKATVCWRARRSGLDFVIKDSWNPAGSTHAEAHVLDIAKDIPGIPDLIAKETVMFNRTADSTATLRSILSQDDMPEIRVHQRMVTIPFARKISYFKSRRELISVFIDAIEAHQGLVSKNVLHADVSFNNIMIVERAETDDARPQAVRRGLLIDVDSALNLKKIGYWVGLVGTFAFMSSGILQYGKSTRQKPSDDLESFFWVLVYICIRYAGPDNTTRADYPSVMDGLQLFQLEVGHSRAYEIGKYKKHVLSAKGVLERDLFPRFSVYFRDFEPFMVELRNAFQKNGRKFTYDIMLDVLRRMCNAFVLAEDWSPAYDPVGYGLQAATHKRRREDEPSPSESRHAAKAKQ</sequence>
<organism evidence="3 4">
    <name type="scientific">Mycena pura</name>
    <dbReference type="NCBI Taxonomy" id="153505"/>
    <lineage>
        <taxon>Eukaryota</taxon>
        <taxon>Fungi</taxon>
        <taxon>Dikarya</taxon>
        <taxon>Basidiomycota</taxon>
        <taxon>Agaricomycotina</taxon>
        <taxon>Agaricomycetes</taxon>
        <taxon>Agaricomycetidae</taxon>
        <taxon>Agaricales</taxon>
        <taxon>Marasmiineae</taxon>
        <taxon>Mycenaceae</taxon>
        <taxon>Mycena</taxon>
    </lineage>
</organism>